<keyword evidence="1" id="KW-1133">Transmembrane helix</keyword>
<reference evidence="2" key="2">
    <citation type="submission" date="2021-04" db="EMBL/GenBank/DDBJ databases">
        <authorList>
            <person name="Gilroy R."/>
        </authorList>
    </citation>
    <scope>NUCLEOTIDE SEQUENCE</scope>
    <source>
        <strain evidence="2">ChiSxjej3B15-572</strain>
    </source>
</reference>
<dbReference type="EMBL" id="DXFH01000005">
    <property type="protein sequence ID" value="HIX35216.1"/>
    <property type="molecule type" value="Genomic_DNA"/>
</dbReference>
<proteinExistence type="predicted"/>
<gene>
    <name evidence="2" type="ORF">H9856_02215</name>
</gene>
<comment type="caution">
    <text evidence="2">The sequence shown here is derived from an EMBL/GenBank/DDBJ whole genome shotgun (WGS) entry which is preliminary data.</text>
</comment>
<keyword evidence="1" id="KW-0472">Membrane</keyword>
<dbReference type="Proteomes" id="UP000824231">
    <property type="component" value="Unassembled WGS sequence"/>
</dbReference>
<organism evidence="2 3">
    <name type="scientific">Candidatus Limosilactobacillus merdigallinarum</name>
    <dbReference type="NCBI Taxonomy" id="2838652"/>
    <lineage>
        <taxon>Bacteria</taxon>
        <taxon>Bacillati</taxon>
        <taxon>Bacillota</taxon>
        <taxon>Bacilli</taxon>
        <taxon>Lactobacillales</taxon>
        <taxon>Lactobacillaceae</taxon>
        <taxon>Limosilactobacillus</taxon>
    </lineage>
</organism>
<protein>
    <submittedName>
        <fullName evidence="2">Uncharacterized protein</fullName>
    </submittedName>
</protein>
<name>A0A9D1VHN3_9LACO</name>
<keyword evidence="1" id="KW-0812">Transmembrane</keyword>
<feature type="transmembrane region" description="Helical" evidence="1">
    <location>
        <begin position="6"/>
        <end position="31"/>
    </location>
</feature>
<reference evidence="2" key="1">
    <citation type="journal article" date="2021" name="PeerJ">
        <title>Extensive microbial diversity within the chicken gut microbiome revealed by metagenomics and culture.</title>
        <authorList>
            <person name="Gilroy R."/>
            <person name="Ravi A."/>
            <person name="Getino M."/>
            <person name="Pursley I."/>
            <person name="Horton D.L."/>
            <person name="Alikhan N.F."/>
            <person name="Baker D."/>
            <person name="Gharbi K."/>
            <person name="Hall N."/>
            <person name="Watson M."/>
            <person name="Adriaenssens E.M."/>
            <person name="Foster-Nyarko E."/>
            <person name="Jarju S."/>
            <person name="Secka A."/>
            <person name="Antonio M."/>
            <person name="Oren A."/>
            <person name="Chaudhuri R.R."/>
            <person name="La Ragione R."/>
            <person name="Hildebrand F."/>
            <person name="Pallen M.J."/>
        </authorList>
    </citation>
    <scope>NUCLEOTIDE SEQUENCE</scope>
    <source>
        <strain evidence="2">ChiSxjej3B15-572</strain>
    </source>
</reference>
<dbReference type="AlphaFoldDB" id="A0A9D1VHN3"/>
<evidence type="ECO:0000256" key="1">
    <source>
        <dbReference type="SAM" id="Phobius"/>
    </source>
</evidence>
<evidence type="ECO:0000313" key="3">
    <source>
        <dbReference type="Proteomes" id="UP000824231"/>
    </source>
</evidence>
<sequence>MVSWFFWLAMVITAIFFILVMILFVCQWIIYYRVEQTMLHYDEQFYSKGDDD</sequence>
<evidence type="ECO:0000313" key="2">
    <source>
        <dbReference type="EMBL" id="HIX35216.1"/>
    </source>
</evidence>
<accession>A0A9D1VHN3</accession>